<sequence>MRLIYLSCLKLVSFSINIHPSLCTLFNMAGDTLALASVIRFRSSYNVVGEVSYTRCFMHPHRKKCNGFRSGERGGHSATIPDDLLLECVPNVVLDT</sequence>
<dbReference type="OrthoDB" id="10600906at2759"/>
<proteinExistence type="predicted"/>
<name>A0A4Y2I4I9_ARAVE</name>
<evidence type="ECO:0000313" key="1">
    <source>
        <dbReference type="EMBL" id="GBM72647.1"/>
    </source>
</evidence>
<evidence type="ECO:0000313" key="2">
    <source>
        <dbReference type="Proteomes" id="UP000499080"/>
    </source>
</evidence>
<dbReference type="EMBL" id="BGPR01002391">
    <property type="protein sequence ID" value="GBM72647.1"/>
    <property type="molecule type" value="Genomic_DNA"/>
</dbReference>
<accession>A0A4Y2I4I9</accession>
<organism evidence="1 2">
    <name type="scientific">Araneus ventricosus</name>
    <name type="common">Orbweaver spider</name>
    <name type="synonym">Epeira ventricosa</name>
    <dbReference type="NCBI Taxonomy" id="182803"/>
    <lineage>
        <taxon>Eukaryota</taxon>
        <taxon>Metazoa</taxon>
        <taxon>Ecdysozoa</taxon>
        <taxon>Arthropoda</taxon>
        <taxon>Chelicerata</taxon>
        <taxon>Arachnida</taxon>
        <taxon>Araneae</taxon>
        <taxon>Araneomorphae</taxon>
        <taxon>Entelegynae</taxon>
        <taxon>Araneoidea</taxon>
        <taxon>Araneidae</taxon>
        <taxon>Araneus</taxon>
    </lineage>
</organism>
<protein>
    <submittedName>
        <fullName evidence="1">Uncharacterized protein</fullName>
    </submittedName>
</protein>
<comment type="caution">
    <text evidence="1">The sequence shown here is derived from an EMBL/GenBank/DDBJ whole genome shotgun (WGS) entry which is preliminary data.</text>
</comment>
<dbReference type="Proteomes" id="UP000499080">
    <property type="component" value="Unassembled WGS sequence"/>
</dbReference>
<keyword evidence="2" id="KW-1185">Reference proteome</keyword>
<dbReference type="AlphaFoldDB" id="A0A4Y2I4I9"/>
<reference evidence="1 2" key="1">
    <citation type="journal article" date="2019" name="Sci. Rep.">
        <title>Orb-weaving spider Araneus ventricosus genome elucidates the spidroin gene catalogue.</title>
        <authorList>
            <person name="Kono N."/>
            <person name="Nakamura H."/>
            <person name="Ohtoshi R."/>
            <person name="Moran D.A.P."/>
            <person name="Shinohara A."/>
            <person name="Yoshida Y."/>
            <person name="Fujiwara M."/>
            <person name="Mori M."/>
            <person name="Tomita M."/>
            <person name="Arakawa K."/>
        </authorList>
    </citation>
    <scope>NUCLEOTIDE SEQUENCE [LARGE SCALE GENOMIC DNA]</scope>
</reference>
<gene>
    <name evidence="1" type="ORF">AVEN_117433_1</name>
</gene>